<organism evidence="6 7">
    <name type="scientific">Marssonina brunnea f. sp. multigermtubi (strain MB_m1)</name>
    <name type="common">Marssonina leaf spot fungus</name>
    <dbReference type="NCBI Taxonomy" id="1072389"/>
    <lineage>
        <taxon>Eukaryota</taxon>
        <taxon>Fungi</taxon>
        <taxon>Dikarya</taxon>
        <taxon>Ascomycota</taxon>
        <taxon>Pezizomycotina</taxon>
        <taxon>Leotiomycetes</taxon>
        <taxon>Helotiales</taxon>
        <taxon>Drepanopezizaceae</taxon>
        <taxon>Drepanopeziza</taxon>
    </lineage>
</organism>
<reference evidence="6 7" key="1">
    <citation type="journal article" date="2012" name="BMC Genomics">
        <title>Sequencing the genome of Marssonina brunnea reveals fungus-poplar co-evolution.</title>
        <authorList>
            <person name="Zhu S."/>
            <person name="Cao Y.-Z."/>
            <person name="Jiang C."/>
            <person name="Tan B.-Y."/>
            <person name="Wang Z."/>
            <person name="Feng S."/>
            <person name="Zhang L."/>
            <person name="Su X.-H."/>
            <person name="Brejova B."/>
            <person name="Vinar T."/>
            <person name="Xu M."/>
            <person name="Wang M.-X."/>
            <person name="Zhang S.-G."/>
            <person name="Huang M.-R."/>
            <person name="Wu R."/>
            <person name="Zhou Y."/>
        </authorList>
    </citation>
    <scope>NUCLEOTIDE SEQUENCE [LARGE SCALE GENOMIC DNA]</scope>
    <source>
        <strain evidence="6 7">MB_m1</strain>
    </source>
</reference>
<dbReference type="Proteomes" id="UP000006753">
    <property type="component" value="Unassembled WGS sequence"/>
</dbReference>
<dbReference type="PRINTS" id="PR00368">
    <property type="entry name" value="FADPNR"/>
</dbReference>
<sequence>MAPKTIVILGGSYGGISTAHRLFKQAAKTGDIKIILVSPSTHVFWNMATPRGIIPGQFPDEKLFQPFLPGFKQYGANFEFIQGTAEKLDIATKTVAVSSGGVEKTIKYDELILATGSNTKGDVPWKGRGSYEATRDALHSFQEKVKAASSIVVGGAGATGVETAGELGFEYGKVKKITLISSGATVLEGTPASVSTAASKQLQSLNVEIRASTKVDGHAATPDGKTELTLSNGEKIITDLYLPSAGLVPNSSYVPQSLLDQSGFVVVDEFLRVKGTKDVWAVGDVSGVQRAQFVLTDNQSKHVVKNIGLGHLSKPLVPYKVDGKMLLAVPIGRKGGTGHMGNMKFPSFVVKMVKGKTYFTQNLAPMASGTAFK</sequence>
<gene>
    <name evidence="6" type="ORF">MBM_02535</name>
</gene>
<dbReference type="InParanoid" id="K1XEJ6"/>
<name>K1XEJ6_MARBU</name>
<dbReference type="FunCoup" id="K1XEJ6">
    <property type="interactions" value="380"/>
</dbReference>
<dbReference type="GO" id="GO:0005737">
    <property type="term" value="C:cytoplasm"/>
    <property type="evidence" value="ECO:0007669"/>
    <property type="project" value="TreeGrafter"/>
</dbReference>
<dbReference type="InterPro" id="IPR036188">
    <property type="entry name" value="FAD/NAD-bd_sf"/>
</dbReference>
<dbReference type="Pfam" id="PF07992">
    <property type="entry name" value="Pyr_redox_2"/>
    <property type="match status" value="1"/>
</dbReference>
<evidence type="ECO:0000256" key="4">
    <source>
        <dbReference type="ARBA" id="ARBA00023002"/>
    </source>
</evidence>
<dbReference type="SUPFAM" id="SSF51905">
    <property type="entry name" value="FAD/NAD(P)-binding domain"/>
    <property type="match status" value="1"/>
</dbReference>
<dbReference type="KEGG" id="mbe:MBM_02535"/>
<evidence type="ECO:0000256" key="2">
    <source>
        <dbReference type="ARBA" id="ARBA00022630"/>
    </source>
</evidence>
<dbReference type="RefSeq" id="XP_007290424.1">
    <property type="nucleotide sequence ID" value="XM_007290362.1"/>
</dbReference>
<dbReference type="GO" id="GO:0050660">
    <property type="term" value="F:flavin adenine dinucleotide binding"/>
    <property type="evidence" value="ECO:0007669"/>
    <property type="project" value="TreeGrafter"/>
</dbReference>
<dbReference type="GeneID" id="18758470"/>
<dbReference type="PANTHER" id="PTHR43735:SF3">
    <property type="entry name" value="FERROPTOSIS SUPPRESSOR PROTEIN 1"/>
    <property type="match status" value="1"/>
</dbReference>
<dbReference type="AlphaFoldDB" id="K1XEJ6"/>
<dbReference type="PANTHER" id="PTHR43735">
    <property type="entry name" value="APOPTOSIS-INDUCING FACTOR 1"/>
    <property type="match status" value="1"/>
</dbReference>
<accession>K1XEJ6</accession>
<dbReference type="InterPro" id="IPR023753">
    <property type="entry name" value="FAD/NAD-binding_dom"/>
</dbReference>
<dbReference type="HOGENOM" id="CLU_019845_6_2_1"/>
<evidence type="ECO:0000313" key="6">
    <source>
        <dbReference type="EMBL" id="EKD19298.1"/>
    </source>
</evidence>
<evidence type="ECO:0000256" key="1">
    <source>
        <dbReference type="ARBA" id="ARBA00006442"/>
    </source>
</evidence>
<keyword evidence="3" id="KW-0274">FAD</keyword>
<evidence type="ECO:0000256" key="3">
    <source>
        <dbReference type="ARBA" id="ARBA00022827"/>
    </source>
</evidence>
<dbReference type="STRING" id="1072389.K1XEJ6"/>
<dbReference type="GO" id="GO:0004174">
    <property type="term" value="F:electron-transferring-flavoprotein dehydrogenase activity"/>
    <property type="evidence" value="ECO:0007669"/>
    <property type="project" value="TreeGrafter"/>
</dbReference>
<dbReference type="EMBL" id="JH921431">
    <property type="protein sequence ID" value="EKD19298.1"/>
    <property type="molecule type" value="Genomic_DNA"/>
</dbReference>
<dbReference type="OrthoDB" id="202203at2759"/>
<dbReference type="PRINTS" id="PR00411">
    <property type="entry name" value="PNDRDTASEI"/>
</dbReference>
<dbReference type="Gene3D" id="3.50.50.100">
    <property type="match status" value="1"/>
</dbReference>
<dbReference type="OMA" id="YWNCAAV"/>
<keyword evidence="7" id="KW-1185">Reference proteome</keyword>
<keyword evidence="2" id="KW-0285">Flavoprotein</keyword>
<evidence type="ECO:0000313" key="7">
    <source>
        <dbReference type="Proteomes" id="UP000006753"/>
    </source>
</evidence>
<protein>
    <submittedName>
        <fullName evidence="6">Putative Apoptosis-inducing factor</fullName>
    </submittedName>
</protein>
<keyword evidence="4" id="KW-0560">Oxidoreductase</keyword>
<dbReference type="eggNOG" id="KOG2495">
    <property type="taxonomic scope" value="Eukaryota"/>
</dbReference>
<proteinExistence type="inferred from homology"/>
<feature type="domain" description="FAD/NAD(P)-binding" evidence="5">
    <location>
        <begin position="5"/>
        <end position="289"/>
    </location>
</feature>
<evidence type="ECO:0000259" key="5">
    <source>
        <dbReference type="Pfam" id="PF07992"/>
    </source>
</evidence>
<comment type="similarity">
    <text evidence="1">Belongs to the FAD-dependent oxidoreductase family.</text>
</comment>